<dbReference type="EMBL" id="BSFP01000001">
    <property type="protein sequence ID" value="GLK98416.1"/>
    <property type="molecule type" value="Genomic_DNA"/>
</dbReference>
<proteinExistence type="predicted"/>
<dbReference type="CDD" id="cd00592">
    <property type="entry name" value="HTH_MerR-like"/>
    <property type="match status" value="1"/>
</dbReference>
<reference evidence="3" key="2">
    <citation type="submission" date="2023-01" db="EMBL/GenBank/DDBJ databases">
        <authorList>
            <person name="Sun Q."/>
            <person name="Evtushenko L."/>
        </authorList>
    </citation>
    <scope>NUCLEOTIDE SEQUENCE</scope>
    <source>
        <strain evidence="3">VKM Ac-1321</strain>
    </source>
</reference>
<keyword evidence="1" id="KW-0238">DNA-binding</keyword>
<dbReference type="Proteomes" id="UP001143480">
    <property type="component" value="Unassembled WGS sequence"/>
</dbReference>
<name>A0A9W6KCL5_9ACTN</name>
<dbReference type="SUPFAM" id="SSF46955">
    <property type="entry name" value="Putative DNA-binding domain"/>
    <property type="match status" value="1"/>
</dbReference>
<evidence type="ECO:0000256" key="1">
    <source>
        <dbReference type="ARBA" id="ARBA00023125"/>
    </source>
</evidence>
<sequence>MSKLLRIGELANLSGVSTRTVDFYTGLGLIESTERTAGNFRLYDASCIERIAAIKALEANGVSLADMAEALERGSGVADLTGQLSQVQGDIETLREAATNAGPAAHQLLLALTARLQSLVHTAIELTQNLPPLG</sequence>
<dbReference type="PRINTS" id="PR00040">
    <property type="entry name" value="HTHMERR"/>
</dbReference>
<dbReference type="Gene3D" id="1.10.1660.10">
    <property type="match status" value="1"/>
</dbReference>
<dbReference type="InterPro" id="IPR000551">
    <property type="entry name" value="MerR-type_HTH_dom"/>
</dbReference>
<keyword evidence="4" id="KW-1185">Reference proteome</keyword>
<dbReference type="GO" id="GO:0003700">
    <property type="term" value="F:DNA-binding transcription factor activity"/>
    <property type="evidence" value="ECO:0007669"/>
    <property type="project" value="InterPro"/>
</dbReference>
<feature type="domain" description="HTH merR-type" evidence="2">
    <location>
        <begin position="4"/>
        <end position="73"/>
    </location>
</feature>
<dbReference type="GO" id="GO:0003677">
    <property type="term" value="F:DNA binding"/>
    <property type="evidence" value="ECO:0007669"/>
    <property type="project" value="UniProtKB-KW"/>
</dbReference>
<dbReference type="InterPro" id="IPR009061">
    <property type="entry name" value="DNA-bd_dom_put_sf"/>
</dbReference>
<evidence type="ECO:0000259" key="2">
    <source>
        <dbReference type="PROSITE" id="PS50937"/>
    </source>
</evidence>
<reference evidence="3" key="1">
    <citation type="journal article" date="2014" name="Int. J. Syst. Evol. Microbiol.">
        <title>Complete genome sequence of Corynebacterium casei LMG S-19264T (=DSM 44701T), isolated from a smear-ripened cheese.</title>
        <authorList>
            <consortium name="US DOE Joint Genome Institute (JGI-PGF)"/>
            <person name="Walter F."/>
            <person name="Albersmeier A."/>
            <person name="Kalinowski J."/>
            <person name="Ruckert C."/>
        </authorList>
    </citation>
    <scope>NUCLEOTIDE SEQUENCE</scope>
    <source>
        <strain evidence="3">VKM Ac-1321</strain>
    </source>
</reference>
<dbReference type="RefSeq" id="WP_223102717.1">
    <property type="nucleotide sequence ID" value="NZ_BAAAXA010000003.1"/>
</dbReference>
<evidence type="ECO:0000313" key="3">
    <source>
        <dbReference type="EMBL" id="GLK98416.1"/>
    </source>
</evidence>
<dbReference type="SMART" id="SM00422">
    <property type="entry name" value="HTH_MERR"/>
    <property type="match status" value="1"/>
</dbReference>
<comment type="caution">
    <text evidence="3">The sequence shown here is derived from an EMBL/GenBank/DDBJ whole genome shotgun (WGS) entry which is preliminary data.</text>
</comment>
<dbReference type="PROSITE" id="PS50937">
    <property type="entry name" value="HTH_MERR_2"/>
    <property type="match status" value="1"/>
</dbReference>
<protein>
    <recommendedName>
        <fullName evidence="2">HTH merR-type domain-containing protein</fullName>
    </recommendedName>
</protein>
<dbReference type="PANTHER" id="PTHR30204">
    <property type="entry name" value="REDOX-CYCLING DRUG-SENSING TRANSCRIPTIONAL ACTIVATOR SOXR"/>
    <property type="match status" value="1"/>
</dbReference>
<evidence type="ECO:0000313" key="4">
    <source>
        <dbReference type="Proteomes" id="UP001143480"/>
    </source>
</evidence>
<dbReference type="InterPro" id="IPR047057">
    <property type="entry name" value="MerR_fam"/>
</dbReference>
<accession>A0A9W6KCL5</accession>
<gene>
    <name evidence="3" type="ORF">GCM10017581_001570</name>
</gene>
<organism evidence="3 4">
    <name type="scientific">Dactylosporangium matsuzakiense</name>
    <dbReference type="NCBI Taxonomy" id="53360"/>
    <lineage>
        <taxon>Bacteria</taxon>
        <taxon>Bacillati</taxon>
        <taxon>Actinomycetota</taxon>
        <taxon>Actinomycetes</taxon>
        <taxon>Micromonosporales</taxon>
        <taxon>Micromonosporaceae</taxon>
        <taxon>Dactylosporangium</taxon>
    </lineage>
</organism>
<dbReference type="AlphaFoldDB" id="A0A9W6KCL5"/>
<dbReference type="Pfam" id="PF13411">
    <property type="entry name" value="MerR_1"/>
    <property type="match status" value="1"/>
</dbReference>
<dbReference type="PANTHER" id="PTHR30204:SF95">
    <property type="entry name" value="HTH-TYPE TRANSCRIPTIONAL REGULATOR CUER"/>
    <property type="match status" value="1"/>
</dbReference>